<protein>
    <recommendedName>
        <fullName evidence="4">Plasmid stabilization protein</fullName>
    </recommendedName>
</protein>
<sequence length="104" mass="11529">MARLVLDNLEPDIVEKLELRAKRLGTTPEKEASRLLGEGLRAEPEPERDHEDGAQADGTEADPRFVRRHGFLMFTGEIAAEDVPDHRALRDERVDSLLKGAGSA</sequence>
<dbReference type="GO" id="GO:0006355">
    <property type="term" value="P:regulation of DNA-templated transcription"/>
    <property type="evidence" value="ECO:0007669"/>
    <property type="project" value="InterPro"/>
</dbReference>
<dbReference type="SUPFAM" id="SSF47598">
    <property type="entry name" value="Ribbon-helix-helix"/>
    <property type="match status" value="1"/>
</dbReference>
<dbReference type="OrthoDB" id="9939667at2"/>
<dbReference type="Proteomes" id="UP000238348">
    <property type="component" value="Chromosome"/>
</dbReference>
<organism evidence="2 3">
    <name type="scientific">Sorangium cellulosum</name>
    <name type="common">Polyangium cellulosum</name>
    <dbReference type="NCBI Taxonomy" id="56"/>
    <lineage>
        <taxon>Bacteria</taxon>
        <taxon>Pseudomonadati</taxon>
        <taxon>Myxococcota</taxon>
        <taxon>Polyangia</taxon>
        <taxon>Polyangiales</taxon>
        <taxon>Polyangiaceae</taxon>
        <taxon>Sorangium</taxon>
    </lineage>
</organism>
<dbReference type="EMBL" id="CP012673">
    <property type="protein sequence ID" value="AUX44932.1"/>
    <property type="molecule type" value="Genomic_DNA"/>
</dbReference>
<gene>
    <name evidence="2" type="ORF">SOCE26_064020</name>
</gene>
<proteinExistence type="predicted"/>
<dbReference type="InterPro" id="IPR010985">
    <property type="entry name" value="Ribbon_hlx_hlx"/>
</dbReference>
<dbReference type="AlphaFoldDB" id="A0A2L0F045"/>
<evidence type="ECO:0008006" key="4">
    <source>
        <dbReference type="Google" id="ProtNLM"/>
    </source>
</evidence>
<dbReference type="RefSeq" id="WP_159397479.1">
    <property type="nucleotide sequence ID" value="NZ_CP012673.1"/>
</dbReference>
<feature type="compositionally biased region" description="Basic and acidic residues" evidence="1">
    <location>
        <begin position="40"/>
        <end position="53"/>
    </location>
</feature>
<evidence type="ECO:0000313" key="3">
    <source>
        <dbReference type="Proteomes" id="UP000238348"/>
    </source>
</evidence>
<evidence type="ECO:0000313" key="2">
    <source>
        <dbReference type="EMBL" id="AUX44932.1"/>
    </source>
</evidence>
<accession>A0A2L0F045</accession>
<feature type="region of interest" description="Disordered" evidence="1">
    <location>
        <begin position="22"/>
        <end position="62"/>
    </location>
</feature>
<reference evidence="2 3" key="1">
    <citation type="submission" date="2015-09" db="EMBL/GenBank/DDBJ databases">
        <title>Sorangium comparison.</title>
        <authorList>
            <person name="Zaburannyi N."/>
            <person name="Bunk B."/>
            <person name="Overmann J."/>
            <person name="Mueller R."/>
        </authorList>
    </citation>
    <scope>NUCLEOTIDE SEQUENCE [LARGE SCALE GENOMIC DNA]</scope>
    <source>
        <strain evidence="2 3">So ce26</strain>
    </source>
</reference>
<evidence type="ECO:0000256" key="1">
    <source>
        <dbReference type="SAM" id="MobiDB-lite"/>
    </source>
</evidence>
<name>A0A2L0F045_SORCE</name>